<dbReference type="InterPro" id="IPR012871">
    <property type="entry name" value="DUF1668_ORYSA"/>
</dbReference>
<dbReference type="EMBL" id="OZ075122">
    <property type="protein sequence ID" value="CAL4905038.1"/>
    <property type="molecule type" value="Genomic_DNA"/>
</dbReference>
<evidence type="ECO:0000313" key="1">
    <source>
        <dbReference type="EMBL" id="CAL4905038.1"/>
    </source>
</evidence>
<name>A0ABC8W9J4_9POAL</name>
<dbReference type="Proteomes" id="UP001497457">
    <property type="component" value="Chromosome 12b"/>
</dbReference>
<protein>
    <recommendedName>
        <fullName evidence="3">F-box protein</fullName>
    </recommendedName>
</protein>
<evidence type="ECO:0008006" key="3">
    <source>
        <dbReference type="Google" id="ProtNLM"/>
    </source>
</evidence>
<evidence type="ECO:0000313" key="2">
    <source>
        <dbReference type="Proteomes" id="UP001497457"/>
    </source>
</evidence>
<reference evidence="1 2" key="2">
    <citation type="submission" date="2024-10" db="EMBL/GenBank/DDBJ databases">
        <authorList>
            <person name="Ryan C."/>
        </authorList>
    </citation>
    <scope>NUCLEOTIDE SEQUENCE [LARGE SCALE GENOMIC DNA]</scope>
</reference>
<gene>
    <name evidence="1" type="ORF">URODEC1_LOCUS11444</name>
</gene>
<reference evidence="2" key="1">
    <citation type="submission" date="2024-06" db="EMBL/GenBank/DDBJ databases">
        <authorList>
            <person name="Ryan C."/>
        </authorList>
    </citation>
    <scope>NUCLEOTIDE SEQUENCE [LARGE SCALE GENOMIC DNA]</scope>
</reference>
<keyword evidence="2" id="KW-1185">Reference proteome</keyword>
<dbReference type="Pfam" id="PF07893">
    <property type="entry name" value="DUF1668"/>
    <property type="match status" value="1"/>
</dbReference>
<dbReference type="PANTHER" id="PTHR33085:SF100">
    <property type="entry name" value="F-BOX ASSOCIATED DOMAIN-CONTAINING PROTEIN"/>
    <property type="match status" value="1"/>
</dbReference>
<proteinExistence type="predicted"/>
<accession>A0ABC8W9J4</accession>
<sequence length="379" mass="42197">MGCQKLSRQSLHLVLGSGRGPYGLASMDISRLFYTSWQEAKAAEAKPKENGSLLWGTKRSEPEPSIYYSTLRSPGSVSSSDRFRDAFALFGKSKIVCSDAGGFVTMYNTESHSFTSLPKMNSPKGPRYVALSIPRTAAHAMADFEIHPDVDSAMFGDKLLGGNHTESLYMMDMVPDKVCSFEALVYYPVSRWCWRPLPPPPFHSDPKYRTPHNIPFALVDGTMICVSSDKATYCFDTVAMEWNKAGDWVLPFLSKLEYDTELKMWFGMSAHKPYRLCAVDLSGVAMGSCEKLPAVRDVGLEVDLPKNWELIDAALVKLGSGRFCIARFFDVTDEYGDYEYDVVAFTGVEVAPSRAEEGVLSIVNHKTECLVTDDIERLL</sequence>
<organism evidence="1 2">
    <name type="scientific">Urochloa decumbens</name>
    <dbReference type="NCBI Taxonomy" id="240449"/>
    <lineage>
        <taxon>Eukaryota</taxon>
        <taxon>Viridiplantae</taxon>
        <taxon>Streptophyta</taxon>
        <taxon>Embryophyta</taxon>
        <taxon>Tracheophyta</taxon>
        <taxon>Spermatophyta</taxon>
        <taxon>Magnoliopsida</taxon>
        <taxon>Liliopsida</taxon>
        <taxon>Poales</taxon>
        <taxon>Poaceae</taxon>
        <taxon>PACMAD clade</taxon>
        <taxon>Panicoideae</taxon>
        <taxon>Panicodae</taxon>
        <taxon>Paniceae</taxon>
        <taxon>Melinidinae</taxon>
        <taxon>Urochloa</taxon>
    </lineage>
</organism>
<dbReference type="AlphaFoldDB" id="A0ABC8W9J4"/>
<dbReference type="PANTHER" id="PTHR33085">
    <property type="entry name" value="OS12G0113100 PROTEIN-RELATED"/>
    <property type="match status" value="1"/>
</dbReference>